<dbReference type="InterPro" id="IPR005158">
    <property type="entry name" value="BTAD"/>
</dbReference>
<gene>
    <name evidence="2" type="ORF">OM076_38810</name>
</gene>
<evidence type="ECO:0000313" key="3">
    <source>
        <dbReference type="Proteomes" id="UP001149140"/>
    </source>
</evidence>
<dbReference type="RefSeq" id="WP_270045539.1">
    <property type="nucleotide sequence ID" value="NZ_JAPDOD010000062.1"/>
</dbReference>
<dbReference type="GO" id="GO:0003677">
    <property type="term" value="F:DNA binding"/>
    <property type="evidence" value="ECO:0007669"/>
    <property type="project" value="InterPro"/>
</dbReference>
<sequence length="243" mass="26779">MPPTILQTGTDAAASGVTLDLLCGFQARQNGCVIELPHTAQRLLAFLALHDRPVQRAHVAGTLWIDSSEEHAQAALRTTLWRIRQRAQDLVATTATAMALGRHVSVDLHNAGECARRALRWGGSPRSGDVAVLCEAGDLLPDWYDDWLAIERERFRQLRLLALDALCEDFREQGRYRDAIVVGMASVAAEPLRESAHRALIRAHLEAGNRGEAVRGYELFRSLLQDQLGVSPTPELQALVLPL</sequence>
<evidence type="ECO:0000313" key="2">
    <source>
        <dbReference type="EMBL" id="MDA0166281.1"/>
    </source>
</evidence>
<dbReference type="SMART" id="SM01043">
    <property type="entry name" value="BTAD"/>
    <property type="match status" value="1"/>
</dbReference>
<evidence type="ECO:0000259" key="1">
    <source>
        <dbReference type="SMART" id="SM01043"/>
    </source>
</evidence>
<feature type="domain" description="Bacterial transcriptional activator" evidence="1">
    <location>
        <begin position="106"/>
        <end position="240"/>
    </location>
</feature>
<dbReference type="AlphaFoldDB" id="A0A9X3N091"/>
<proteinExistence type="predicted"/>
<dbReference type="Gene3D" id="1.25.40.10">
    <property type="entry name" value="Tetratricopeptide repeat domain"/>
    <property type="match status" value="1"/>
</dbReference>
<protein>
    <recommendedName>
        <fullName evidence="1">Bacterial transcriptional activator domain-containing protein</fullName>
    </recommendedName>
</protein>
<keyword evidence="3" id="KW-1185">Reference proteome</keyword>
<dbReference type="Proteomes" id="UP001149140">
    <property type="component" value="Unassembled WGS sequence"/>
</dbReference>
<dbReference type="GO" id="GO:0006355">
    <property type="term" value="P:regulation of DNA-templated transcription"/>
    <property type="evidence" value="ECO:0007669"/>
    <property type="project" value="InterPro"/>
</dbReference>
<dbReference type="EMBL" id="JAPDOD010000062">
    <property type="protein sequence ID" value="MDA0166281.1"/>
    <property type="molecule type" value="Genomic_DNA"/>
</dbReference>
<dbReference type="Pfam" id="PF03704">
    <property type="entry name" value="BTAD"/>
    <property type="match status" value="1"/>
</dbReference>
<dbReference type="InterPro" id="IPR011990">
    <property type="entry name" value="TPR-like_helical_dom_sf"/>
</dbReference>
<dbReference type="PANTHER" id="PTHR35807">
    <property type="entry name" value="TRANSCRIPTIONAL REGULATOR REDD-RELATED"/>
    <property type="match status" value="1"/>
</dbReference>
<dbReference type="InterPro" id="IPR051677">
    <property type="entry name" value="AfsR-DnrI-RedD_regulator"/>
</dbReference>
<accession>A0A9X3N091</accession>
<dbReference type="SUPFAM" id="SSF46894">
    <property type="entry name" value="C-terminal effector domain of the bipartite response regulators"/>
    <property type="match status" value="1"/>
</dbReference>
<dbReference type="InterPro" id="IPR016032">
    <property type="entry name" value="Sig_transdc_resp-reg_C-effctor"/>
</dbReference>
<name>A0A9X3N091_9ACTN</name>
<organism evidence="2 3">
    <name type="scientific">Solirubrobacter ginsenosidimutans</name>
    <dbReference type="NCBI Taxonomy" id="490573"/>
    <lineage>
        <taxon>Bacteria</taxon>
        <taxon>Bacillati</taxon>
        <taxon>Actinomycetota</taxon>
        <taxon>Thermoleophilia</taxon>
        <taxon>Solirubrobacterales</taxon>
        <taxon>Solirubrobacteraceae</taxon>
        <taxon>Solirubrobacter</taxon>
    </lineage>
</organism>
<reference evidence="2" key="1">
    <citation type="submission" date="2022-10" db="EMBL/GenBank/DDBJ databases">
        <title>The WGS of Solirubrobacter ginsenosidimutans DSM 21036.</title>
        <authorList>
            <person name="Jiang Z."/>
        </authorList>
    </citation>
    <scope>NUCLEOTIDE SEQUENCE</scope>
    <source>
        <strain evidence="2">DSM 21036</strain>
    </source>
</reference>
<dbReference type="SUPFAM" id="SSF48452">
    <property type="entry name" value="TPR-like"/>
    <property type="match status" value="1"/>
</dbReference>
<comment type="caution">
    <text evidence="2">The sequence shown here is derived from an EMBL/GenBank/DDBJ whole genome shotgun (WGS) entry which is preliminary data.</text>
</comment>